<dbReference type="RefSeq" id="WP_378100965.1">
    <property type="nucleotide sequence ID" value="NZ_JBHSEP010000023.1"/>
</dbReference>
<keyword evidence="2" id="KW-0238">DNA-binding</keyword>
<dbReference type="Gene3D" id="2.60.120.280">
    <property type="entry name" value="Regulatory protein AraC"/>
    <property type="match status" value="1"/>
</dbReference>
<dbReference type="SUPFAM" id="SSF46689">
    <property type="entry name" value="Homeodomain-like"/>
    <property type="match status" value="2"/>
</dbReference>
<evidence type="ECO:0000313" key="6">
    <source>
        <dbReference type="Proteomes" id="UP001596028"/>
    </source>
</evidence>
<proteinExistence type="predicted"/>
<dbReference type="Pfam" id="PF12833">
    <property type="entry name" value="HTH_18"/>
    <property type="match status" value="1"/>
</dbReference>
<dbReference type="Pfam" id="PF02311">
    <property type="entry name" value="AraC_binding"/>
    <property type="match status" value="1"/>
</dbReference>
<evidence type="ECO:0000256" key="1">
    <source>
        <dbReference type="ARBA" id="ARBA00023015"/>
    </source>
</evidence>
<dbReference type="EMBL" id="JBHSEP010000023">
    <property type="protein sequence ID" value="MFC4601202.1"/>
    <property type="molecule type" value="Genomic_DNA"/>
</dbReference>
<dbReference type="Proteomes" id="UP001596028">
    <property type="component" value="Unassembled WGS sequence"/>
</dbReference>
<evidence type="ECO:0000256" key="3">
    <source>
        <dbReference type="ARBA" id="ARBA00023163"/>
    </source>
</evidence>
<dbReference type="InterPro" id="IPR009057">
    <property type="entry name" value="Homeodomain-like_sf"/>
</dbReference>
<organism evidence="5 6">
    <name type="scientific">Cohnella hongkongensis</name>
    <dbReference type="NCBI Taxonomy" id="178337"/>
    <lineage>
        <taxon>Bacteria</taxon>
        <taxon>Bacillati</taxon>
        <taxon>Bacillota</taxon>
        <taxon>Bacilli</taxon>
        <taxon>Bacillales</taxon>
        <taxon>Paenibacillaceae</taxon>
        <taxon>Cohnella</taxon>
    </lineage>
</organism>
<dbReference type="InterPro" id="IPR018060">
    <property type="entry name" value="HTH_AraC"/>
</dbReference>
<keyword evidence="6" id="KW-1185">Reference proteome</keyword>
<dbReference type="PANTHER" id="PTHR43280:SF28">
    <property type="entry name" value="HTH-TYPE TRANSCRIPTIONAL ACTIVATOR RHAS"/>
    <property type="match status" value="1"/>
</dbReference>
<dbReference type="SMART" id="SM00342">
    <property type="entry name" value="HTH_ARAC"/>
    <property type="match status" value="1"/>
</dbReference>
<accession>A0ABV9FHN3</accession>
<gene>
    <name evidence="5" type="ORF">ACFO3S_23365</name>
</gene>
<keyword evidence="1" id="KW-0805">Transcription regulation</keyword>
<dbReference type="InterPro" id="IPR003313">
    <property type="entry name" value="AraC-bd"/>
</dbReference>
<feature type="domain" description="HTH araC/xylS-type" evidence="4">
    <location>
        <begin position="188"/>
        <end position="286"/>
    </location>
</feature>
<keyword evidence="3" id="KW-0804">Transcription</keyword>
<evidence type="ECO:0000256" key="2">
    <source>
        <dbReference type="ARBA" id="ARBA00023125"/>
    </source>
</evidence>
<reference evidence="6" key="1">
    <citation type="journal article" date="2019" name="Int. J. Syst. Evol. Microbiol.">
        <title>The Global Catalogue of Microorganisms (GCM) 10K type strain sequencing project: providing services to taxonomists for standard genome sequencing and annotation.</title>
        <authorList>
            <consortium name="The Broad Institute Genomics Platform"/>
            <consortium name="The Broad Institute Genome Sequencing Center for Infectious Disease"/>
            <person name="Wu L."/>
            <person name="Ma J."/>
        </authorList>
    </citation>
    <scope>NUCLEOTIDE SEQUENCE [LARGE SCALE GENOMIC DNA]</scope>
    <source>
        <strain evidence="6">CCUG 49571</strain>
    </source>
</reference>
<dbReference type="Gene3D" id="1.10.10.60">
    <property type="entry name" value="Homeodomain-like"/>
    <property type="match status" value="2"/>
</dbReference>
<dbReference type="SUPFAM" id="SSF51215">
    <property type="entry name" value="Regulatory protein AraC"/>
    <property type="match status" value="1"/>
</dbReference>
<protein>
    <submittedName>
        <fullName evidence="5">AraC family transcriptional regulator</fullName>
    </submittedName>
</protein>
<sequence length="295" mass="34254">MNYASTYASTYDNENYHGSGFASKDEFVHVNSAGYYEFDPPNGLTYRQFGRQDYYLSYNHSGEMLVKINQKTHEIGPGTVFIYPPFAEQYYQQKDNQLISNYWVHFTGFGIPELLLRSNLEYNQIYNLDVNTEIPGLIEEIIEEISRKQHDYQHVASTILQKLFFMISRKNQAKNNNNPNAVRDNRISNSIEFIHKNYRQAITVAELSEISCLSLSRYTAVFREIVGVSPQQYLVRYRLQKAKELLSTTDLSVGQIADLVGYPDQFHFSKIFKKHESATPLAYRKNGKAQRLYTP</sequence>
<name>A0ABV9FHN3_9BACL</name>
<evidence type="ECO:0000313" key="5">
    <source>
        <dbReference type="EMBL" id="MFC4601202.1"/>
    </source>
</evidence>
<dbReference type="PANTHER" id="PTHR43280">
    <property type="entry name" value="ARAC-FAMILY TRANSCRIPTIONAL REGULATOR"/>
    <property type="match status" value="1"/>
</dbReference>
<evidence type="ECO:0000259" key="4">
    <source>
        <dbReference type="PROSITE" id="PS01124"/>
    </source>
</evidence>
<dbReference type="PROSITE" id="PS01124">
    <property type="entry name" value="HTH_ARAC_FAMILY_2"/>
    <property type="match status" value="1"/>
</dbReference>
<dbReference type="InterPro" id="IPR018062">
    <property type="entry name" value="HTH_AraC-typ_CS"/>
</dbReference>
<dbReference type="InterPro" id="IPR037923">
    <property type="entry name" value="HTH-like"/>
</dbReference>
<dbReference type="PROSITE" id="PS00041">
    <property type="entry name" value="HTH_ARAC_FAMILY_1"/>
    <property type="match status" value="1"/>
</dbReference>
<comment type="caution">
    <text evidence="5">The sequence shown here is derived from an EMBL/GenBank/DDBJ whole genome shotgun (WGS) entry which is preliminary data.</text>
</comment>